<proteinExistence type="predicted"/>
<dbReference type="EMBL" id="JAAMPU010000104">
    <property type="protein sequence ID" value="NMH28003.1"/>
    <property type="molecule type" value="Genomic_DNA"/>
</dbReference>
<evidence type="ECO:0000313" key="1">
    <source>
        <dbReference type="EMBL" id="NMH28003.1"/>
    </source>
</evidence>
<keyword evidence="2" id="KW-1185">Reference proteome</keyword>
<evidence type="ECO:0008006" key="3">
    <source>
        <dbReference type="Google" id="ProtNLM"/>
    </source>
</evidence>
<dbReference type="PROSITE" id="PS51257">
    <property type="entry name" value="PROKAR_LIPOPROTEIN"/>
    <property type="match status" value="1"/>
</dbReference>
<comment type="caution">
    <text evidence="1">The sequence shown here is derived from an EMBL/GenBank/DDBJ whole genome shotgun (WGS) entry which is preliminary data.</text>
</comment>
<sequence length="217" mass="25502">MMKNLVYIFLVFCLTISCGKKEKFDEGIYILRKYIDKDHFEDDYMETFLARVSKDTITLYATVNTWGNPSKRNYESERKRIINDSTILIDAFVRKHKQSEEFVKLKDAAKIIGPEGINTDEFTKYLNANLIAGTYKTAKGEVVFSKDGKIRNLGNLKTFSVNPRFGTNWWYDYRTIYINNELWKFDFTKTELILTKYLKRGIEQDAMTGNEKIVLNR</sequence>
<dbReference type="AlphaFoldDB" id="A0A972JIA7"/>
<evidence type="ECO:0000313" key="2">
    <source>
        <dbReference type="Proteomes" id="UP000712080"/>
    </source>
</evidence>
<dbReference type="RefSeq" id="WP_169527117.1">
    <property type="nucleotide sequence ID" value="NZ_JAAMPU010000104.1"/>
</dbReference>
<dbReference type="Proteomes" id="UP000712080">
    <property type="component" value="Unassembled WGS sequence"/>
</dbReference>
<reference evidence="1" key="1">
    <citation type="submission" date="2020-02" db="EMBL/GenBank/DDBJ databases">
        <title>Flavobacterium sp. genome.</title>
        <authorList>
            <person name="Jung H.S."/>
            <person name="Baek J.H."/>
            <person name="Jeon C.O."/>
        </authorList>
    </citation>
    <scope>NUCLEOTIDE SEQUENCE</scope>
    <source>
        <strain evidence="1">SE-s28</strain>
    </source>
</reference>
<organism evidence="1 2">
    <name type="scientific">Flavobacterium silvaticum</name>
    <dbReference type="NCBI Taxonomy" id="1852020"/>
    <lineage>
        <taxon>Bacteria</taxon>
        <taxon>Pseudomonadati</taxon>
        <taxon>Bacteroidota</taxon>
        <taxon>Flavobacteriia</taxon>
        <taxon>Flavobacteriales</taxon>
        <taxon>Flavobacteriaceae</taxon>
        <taxon>Flavobacterium</taxon>
    </lineage>
</organism>
<gene>
    <name evidence="1" type="ORF">G6047_08160</name>
</gene>
<name>A0A972JIA7_9FLAO</name>
<accession>A0A972JIA7</accession>
<protein>
    <recommendedName>
        <fullName evidence="3">Lipoprotein</fullName>
    </recommendedName>
</protein>